<organism evidence="1 2">
    <name type="scientific">Pseudomonas tensinigenes</name>
    <dbReference type="NCBI Taxonomy" id="2745511"/>
    <lineage>
        <taxon>Bacteria</taxon>
        <taxon>Pseudomonadati</taxon>
        <taxon>Pseudomonadota</taxon>
        <taxon>Gammaproteobacteria</taxon>
        <taxon>Pseudomonadales</taxon>
        <taxon>Pseudomonadaceae</taxon>
        <taxon>Pseudomonas</taxon>
    </lineage>
</organism>
<name>A0ABX8Q629_9PSED</name>
<sequence length="125" mass="13686">MQQDGLKLTITPCSSRIGCIVVRLAGTDLHAEITTEWTSSADHLPRLDGFFASVGQLEEGVSKEWLSESQDFALSACLDPHFPGLVFLRVYLGSTSDDDCDWQINGSLLVLPSQVERFAKDLSAI</sequence>
<dbReference type="EMBL" id="CP077089">
    <property type="protein sequence ID" value="QXI08977.1"/>
    <property type="molecule type" value="Genomic_DNA"/>
</dbReference>
<proteinExistence type="predicted"/>
<gene>
    <name evidence="1" type="ORF">HU718_015000</name>
</gene>
<protein>
    <submittedName>
        <fullName evidence="1">Uncharacterized protein</fullName>
    </submittedName>
</protein>
<reference evidence="1 2" key="2">
    <citation type="journal article" date="2021" name="Microorganisms">
        <title>The Ever-Expanding Pseudomonas Genus: Description of 43 New Species and Partition of the Pseudomonas putida Group.</title>
        <authorList>
            <person name="Girard L."/>
            <person name="Lood C."/>
            <person name="Hofte M."/>
            <person name="Vandamme P."/>
            <person name="Rokni-Zadeh H."/>
            <person name="van Noort V."/>
            <person name="Lavigne R."/>
            <person name="De Mot R."/>
        </authorList>
    </citation>
    <scope>NUCLEOTIDE SEQUENCE [LARGE SCALE GENOMIC DNA]</scope>
    <source>
        <strain evidence="1 2">ZA 5.3</strain>
    </source>
</reference>
<evidence type="ECO:0000313" key="2">
    <source>
        <dbReference type="Proteomes" id="UP000646386"/>
    </source>
</evidence>
<accession>A0ABX8Q629</accession>
<evidence type="ECO:0000313" key="1">
    <source>
        <dbReference type="EMBL" id="QXI08977.1"/>
    </source>
</evidence>
<dbReference type="Proteomes" id="UP000646386">
    <property type="component" value="Chromosome"/>
</dbReference>
<reference evidence="1 2" key="1">
    <citation type="journal article" date="2020" name="Microorganisms">
        <title>Reliable Identification of Environmental Pseudomonas Isolates Using the rpoD Gene.</title>
        <authorList>
            <consortium name="The Broad Institute Genome Sequencing Platform"/>
            <person name="Girard L."/>
            <person name="Lood C."/>
            <person name="Rokni-Zadeh H."/>
            <person name="van Noort V."/>
            <person name="Lavigne R."/>
            <person name="De Mot R."/>
        </authorList>
    </citation>
    <scope>NUCLEOTIDE SEQUENCE [LARGE SCALE GENOMIC DNA]</scope>
    <source>
        <strain evidence="1 2">ZA 5.3</strain>
    </source>
</reference>
<keyword evidence="2" id="KW-1185">Reference proteome</keyword>